<dbReference type="RefSeq" id="WP_024268805.1">
    <property type="nucleotide sequence ID" value="NC_023035.1"/>
</dbReference>
<evidence type="ECO:0000313" key="3">
    <source>
        <dbReference type="Proteomes" id="UP000018680"/>
    </source>
</evidence>
<dbReference type="SUPFAM" id="SSF53335">
    <property type="entry name" value="S-adenosyl-L-methionine-dependent methyltransferases"/>
    <property type="match status" value="1"/>
</dbReference>
<name>V5WJ93_9SPIO</name>
<protein>
    <recommendedName>
        <fullName evidence="1">Methyltransferase domain-containing protein</fullName>
    </recommendedName>
</protein>
<dbReference type="Gene3D" id="3.40.50.150">
    <property type="entry name" value="Vaccinia Virus protein VP39"/>
    <property type="match status" value="1"/>
</dbReference>
<evidence type="ECO:0000259" key="1">
    <source>
        <dbReference type="Pfam" id="PF13649"/>
    </source>
</evidence>
<evidence type="ECO:0000313" key="2">
    <source>
        <dbReference type="EMBL" id="AHC15902.1"/>
    </source>
</evidence>
<dbReference type="OrthoDB" id="1493577at2"/>
<dbReference type="KEGG" id="slr:L21SP2_2550"/>
<reference evidence="2 3" key="1">
    <citation type="journal article" date="2015" name="Stand. Genomic Sci.">
        <title>Complete genome sequence and description of Salinispira pacifica gen. nov., sp. nov., a novel spirochaete isolated form a hypersaline microbial mat.</title>
        <authorList>
            <person name="Ben Hania W."/>
            <person name="Joseph M."/>
            <person name="Schumann P."/>
            <person name="Bunk B."/>
            <person name="Fiebig A."/>
            <person name="Sproer C."/>
            <person name="Klenk H.P."/>
            <person name="Fardeau M.L."/>
            <person name="Spring S."/>
        </authorList>
    </citation>
    <scope>NUCLEOTIDE SEQUENCE [LARGE SCALE GENOMIC DNA]</scope>
    <source>
        <strain evidence="2 3">L21-RPul-D2</strain>
    </source>
</reference>
<accession>V5WJ93</accession>
<organism evidence="2 3">
    <name type="scientific">Salinispira pacifica</name>
    <dbReference type="NCBI Taxonomy" id="1307761"/>
    <lineage>
        <taxon>Bacteria</taxon>
        <taxon>Pseudomonadati</taxon>
        <taxon>Spirochaetota</taxon>
        <taxon>Spirochaetia</taxon>
        <taxon>Spirochaetales</taxon>
        <taxon>Spirochaetaceae</taxon>
        <taxon>Salinispira</taxon>
    </lineage>
</organism>
<dbReference type="EMBL" id="CP006939">
    <property type="protein sequence ID" value="AHC15902.1"/>
    <property type="molecule type" value="Genomic_DNA"/>
</dbReference>
<dbReference type="HOGENOM" id="CLU_884561_0_0_12"/>
<feature type="domain" description="Methyltransferase" evidence="1">
    <location>
        <begin position="37"/>
        <end position="131"/>
    </location>
</feature>
<dbReference type="Proteomes" id="UP000018680">
    <property type="component" value="Chromosome"/>
</dbReference>
<dbReference type="AlphaFoldDB" id="V5WJ93"/>
<dbReference type="STRING" id="1307761.L21SP2_2550"/>
<dbReference type="eggNOG" id="COG4122">
    <property type="taxonomic scope" value="Bacteria"/>
</dbReference>
<dbReference type="InterPro" id="IPR041698">
    <property type="entry name" value="Methyltransf_25"/>
</dbReference>
<keyword evidence="3" id="KW-1185">Reference proteome</keyword>
<proteinExistence type="predicted"/>
<gene>
    <name evidence="2" type="ORF">L21SP2_2550</name>
</gene>
<sequence>MDFSKYLQSKWKLDSKSLHPRLLNRLKEYIRPGMRLLDLGAGNGAMLRRLNEQLRDCEYHALDLDSELLSEIESDPLPEGVTLKTVAGDAQDFLAGSGDEAYDVIISHMFMDLVNIPSMMQQIRRNLKNGGWGYFSMVYDGNSRFFPPHPMDAHVLELYNGSMKDSRRDGSRAGRELLHYCSADTGLKVLDAAASDWMIVPRKDGYADGEQHVLSSLLHFFRQVLSSEVKPAAPSAGQFQAWLSTRTEQMETHELGFANSQVDLLVKRI</sequence>
<dbReference type="Pfam" id="PF13649">
    <property type="entry name" value="Methyltransf_25"/>
    <property type="match status" value="1"/>
</dbReference>
<dbReference type="CDD" id="cd02440">
    <property type="entry name" value="AdoMet_MTases"/>
    <property type="match status" value="1"/>
</dbReference>
<dbReference type="InterPro" id="IPR029063">
    <property type="entry name" value="SAM-dependent_MTases_sf"/>
</dbReference>